<dbReference type="Pfam" id="PF00149">
    <property type="entry name" value="Metallophos"/>
    <property type="match status" value="1"/>
</dbReference>
<dbReference type="RefSeq" id="WP_047371977.1">
    <property type="nucleotide sequence ID" value="NZ_CABMNU010000005.1"/>
</dbReference>
<dbReference type="PANTHER" id="PTHR42850">
    <property type="entry name" value="METALLOPHOSPHOESTERASE"/>
    <property type="match status" value="1"/>
</dbReference>
<dbReference type="InterPro" id="IPR029052">
    <property type="entry name" value="Metallo-depent_PP-like"/>
</dbReference>
<dbReference type="AlphaFoldDB" id="A0A9P3TF02"/>
<evidence type="ECO:0000313" key="3">
    <source>
        <dbReference type="EMBL" id="HAT3585421.1"/>
    </source>
</evidence>
<reference evidence="3" key="1">
    <citation type="journal article" date="2018" name="Genome Biol.">
        <title>SKESA: strategic k-mer extension for scrupulous assemblies.</title>
        <authorList>
            <person name="Souvorov A."/>
            <person name="Agarwala R."/>
            <person name="Lipman D.J."/>
        </authorList>
    </citation>
    <scope>NUCLEOTIDE SEQUENCE</scope>
    <source>
        <strain evidence="3">CAVp300</strain>
    </source>
</reference>
<dbReference type="GO" id="GO:0005737">
    <property type="term" value="C:cytoplasm"/>
    <property type="evidence" value="ECO:0007669"/>
    <property type="project" value="TreeGrafter"/>
</dbReference>
<dbReference type="PANTHER" id="PTHR42850:SF4">
    <property type="entry name" value="ZINC-DEPENDENT ENDOPOLYPHOSPHATASE"/>
    <property type="match status" value="1"/>
</dbReference>
<dbReference type="Gene3D" id="3.60.21.10">
    <property type="match status" value="1"/>
</dbReference>
<proteinExistence type="predicted"/>
<evidence type="ECO:0000313" key="2">
    <source>
        <dbReference type="EMBL" id="HAT3584503.1"/>
    </source>
</evidence>
<dbReference type="Proteomes" id="UP000867740">
    <property type="component" value="Unassembled WGS sequence"/>
</dbReference>
<gene>
    <name evidence="2" type="ORF">I8531_004887</name>
    <name evidence="3" type="ORF">I8531_005860</name>
</gene>
<dbReference type="SUPFAM" id="SSF56300">
    <property type="entry name" value="Metallo-dependent phosphatases"/>
    <property type="match status" value="1"/>
</dbReference>
<dbReference type="EMBL" id="DACSUM010000060">
    <property type="protein sequence ID" value="HAT3584503.1"/>
    <property type="molecule type" value="Genomic_DNA"/>
</dbReference>
<protein>
    <recommendedName>
        <fullName evidence="1">Serine/threonine specific protein phosphatases domain-containing protein</fullName>
    </recommendedName>
</protein>
<dbReference type="PROSITE" id="PS00125">
    <property type="entry name" value="SER_THR_PHOSPHATASE"/>
    <property type="match status" value="1"/>
</dbReference>
<organism evidence="3 4">
    <name type="scientific">Kluyvera intermedia</name>
    <name type="common">Enterobacter intermedius</name>
    <dbReference type="NCBI Taxonomy" id="61648"/>
    <lineage>
        <taxon>Bacteria</taxon>
        <taxon>Pseudomonadati</taxon>
        <taxon>Pseudomonadota</taxon>
        <taxon>Gammaproteobacteria</taxon>
        <taxon>Enterobacterales</taxon>
        <taxon>Enterobacteriaceae</taxon>
        <taxon>Kluyvera</taxon>
    </lineage>
</organism>
<dbReference type="GO" id="GO:0016791">
    <property type="term" value="F:phosphatase activity"/>
    <property type="evidence" value="ECO:0007669"/>
    <property type="project" value="TreeGrafter"/>
</dbReference>
<dbReference type="EMBL" id="DACSUM010000149">
    <property type="protein sequence ID" value="HAT3585421.1"/>
    <property type="molecule type" value="Genomic_DNA"/>
</dbReference>
<reference evidence="3" key="2">
    <citation type="submission" date="2020-10" db="EMBL/GenBank/DDBJ databases">
        <authorList>
            <consortium name="NCBI Pathogen Detection Project"/>
        </authorList>
    </citation>
    <scope>NUCLEOTIDE SEQUENCE</scope>
    <source>
        <strain evidence="3">CAVp300</strain>
    </source>
</reference>
<name>A0A9P3TF02_KLUIN</name>
<feature type="domain" description="Serine/threonine specific protein phosphatases" evidence="1">
    <location>
        <begin position="70"/>
        <end position="75"/>
    </location>
</feature>
<evidence type="ECO:0000313" key="4">
    <source>
        <dbReference type="Proteomes" id="UP000867740"/>
    </source>
</evidence>
<dbReference type="InterPro" id="IPR006186">
    <property type="entry name" value="Ser/Thr-sp_prot-phosphatase"/>
</dbReference>
<comment type="caution">
    <text evidence="3">The sequence shown here is derived from an EMBL/GenBank/DDBJ whole genome shotgun (WGS) entry which is preliminary data.</text>
</comment>
<sequence>MIVTLLPNRTGRDFILGDLHGAFPSLQALLSHAHFDEHHDRLIATGDLFDRGPAALDCLTLPDKPWFYAVRGNHEDALLAWYFAPDAGAKKRAEEKIAQQGGEWFFTLHASAQHALCETISRLPLVILLSGQNHRWCVIHGEIIPEVNDINIFLASLFAGDRLTLNNCLAGRRRHLTRCHTPVKGIDYVVSGHTSVTPANRQQGNCINLDFSLPPQHPDSALGMLETDTNTLYLCNRKYVVTTLKGVN</sequence>
<accession>A0A9P3TF02</accession>
<dbReference type="InterPro" id="IPR004843">
    <property type="entry name" value="Calcineurin-like_PHP"/>
</dbReference>
<evidence type="ECO:0000259" key="1">
    <source>
        <dbReference type="PROSITE" id="PS00125"/>
    </source>
</evidence>
<dbReference type="InterPro" id="IPR050126">
    <property type="entry name" value="Ap4A_hydrolase"/>
</dbReference>